<name>A0A7J6QUE0_PEROL</name>
<evidence type="ECO:0000256" key="1">
    <source>
        <dbReference type="SAM" id="MobiDB-lite"/>
    </source>
</evidence>
<feature type="compositionally biased region" description="Acidic residues" evidence="1">
    <location>
        <begin position="28"/>
        <end position="56"/>
    </location>
</feature>
<comment type="caution">
    <text evidence="2">The sequence shown here is derived from an EMBL/GenBank/DDBJ whole genome shotgun (WGS) entry which is preliminary data.</text>
</comment>
<feature type="region of interest" description="Disordered" evidence="1">
    <location>
        <begin position="14"/>
        <end position="62"/>
    </location>
</feature>
<feature type="non-terminal residue" evidence="2">
    <location>
        <position position="119"/>
    </location>
</feature>
<dbReference type="Proteomes" id="UP000574390">
    <property type="component" value="Unassembled WGS sequence"/>
</dbReference>
<evidence type="ECO:0000313" key="3">
    <source>
        <dbReference type="Proteomes" id="UP000574390"/>
    </source>
</evidence>
<dbReference type="AlphaFoldDB" id="A0A7J6QUE0"/>
<protein>
    <submittedName>
        <fullName evidence="2">Uncharacterized protein</fullName>
    </submittedName>
</protein>
<accession>A0A7J6QUE0</accession>
<organism evidence="2 3">
    <name type="scientific">Perkinsus olseni</name>
    <name type="common">Perkinsus atlanticus</name>
    <dbReference type="NCBI Taxonomy" id="32597"/>
    <lineage>
        <taxon>Eukaryota</taxon>
        <taxon>Sar</taxon>
        <taxon>Alveolata</taxon>
        <taxon>Perkinsozoa</taxon>
        <taxon>Perkinsea</taxon>
        <taxon>Perkinsida</taxon>
        <taxon>Perkinsidae</taxon>
        <taxon>Perkinsus</taxon>
    </lineage>
</organism>
<evidence type="ECO:0000313" key="2">
    <source>
        <dbReference type="EMBL" id="KAF4711957.1"/>
    </source>
</evidence>
<proteinExistence type="predicted"/>
<sequence length="119" mass="12830">ENIEDVRARFERVMPKAAGGAATGGDGQEVDEAIEGGDEENGQGLQEEGEEEEEADSPSPAVFTSGVCRRFISAENLMVLEKLLDGVRDAPSSPYTRAVGAFWEYALMCFSIPRPSTMV</sequence>
<reference evidence="2 3" key="1">
    <citation type="submission" date="2020-04" db="EMBL/GenBank/DDBJ databases">
        <title>Perkinsus olseni comparative genomics.</title>
        <authorList>
            <person name="Bogema D.R."/>
        </authorList>
    </citation>
    <scope>NUCLEOTIDE SEQUENCE [LARGE SCALE GENOMIC DNA]</scope>
    <source>
        <strain evidence="2">ATCC PRA-205</strain>
    </source>
</reference>
<dbReference type="EMBL" id="JABANM010027046">
    <property type="protein sequence ID" value="KAF4711957.1"/>
    <property type="molecule type" value="Genomic_DNA"/>
</dbReference>
<gene>
    <name evidence="2" type="ORF">FOZ62_020154</name>
</gene>
<feature type="non-terminal residue" evidence="2">
    <location>
        <position position="1"/>
    </location>
</feature>